<keyword evidence="1" id="KW-0812">Transmembrane</keyword>
<name>A0A1M4ZY21_9BACT</name>
<dbReference type="RefSeq" id="WP_073061680.1">
    <property type="nucleotide sequence ID" value="NZ_FQUS01000006.1"/>
</dbReference>
<feature type="transmembrane region" description="Helical" evidence="1">
    <location>
        <begin position="200"/>
        <end position="221"/>
    </location>
</feature>
<keyword evidence="3" id="KW-1185">Reference proteome</keyword>
<evidence type="ECO:0000313" key="2">
    <source>
        <dbReference type="EMBL" id="SHF22885.1"/>
    </source>
</evidence>
<dbReference type="AlphaFoldDB" id="A0A1M4ZY21"/>
<protein>
    <submittedName>
        <fullName evidence="2">Uncharacterized protein</fullName>
    </submittedName>
</protein>
<dbReference type="OrthoDB" id="3260635at2"/>
<feature type="transmembrane region" description="Helical" evidence="1">
    <location>
        <begin position="233"/>
        <end position="253"/>
    </location>
</feature>
<accession>A0A1M4ZY21</accession>
<keyword evidence="1" id="KW-1133">Transmembrane helix</keyword>
<dbReference type="Proteomes" id="UP000184041">
    <property type="component" value="Unassembled WGS sequence"/>
</dbReference>
<organism evidence="2 3">
    <name type="scientific">Fodinibius roseus</name>
    <dbReference type="NCBI Taxonomy" id="1194090"/>
    <lineage>
        <taxon>Bacteria</taxon>
        <taxon>Pseudomonadati</taxon>
        <taxon>Balneolota</taxon>
        <taxon>Balneolia</taxon>
        <taxon>Balneolales</taxon>
        <taxon>Balneolaceae</taxon>
        <taxon>Fodinibius</taxon>
    </lineage>
</organism>
<proteinExistence type="predicted"/>
<evidence type="ECO:0000313" key="3">
    <source>
        <dbReference type="Proteomes" id="UP000184041"/>
    </source>
</evidence>
<gene>
    <name evidence="2" type="ORF">SAMN05443144_106170</name>
</gene>
<feature type="transmembrane region" description="Helical" evidence="1">
    <location>
        <begin position="259"/>
        <end position="281"/>
    </location>
</feature>
<dbReference type="EMBL" id="FQUS01000006">
    <property type="protein sequence ID" value="SHF22885.1"/>
    <property type="molecule type" value="Genomic_DNA"/>
</dbReference>
<feature type="transmembrane region" description="Helical" evidence="1">
    <location>
        <begin position="95"/>
        <end position="113"/>
    </location>
</feature>
<feature type="transmembrane region" description="Helical" evidence="1">
    <location>
        <begin position="160"/>
        <end position="180"/>
    </location>
</feature>
<sequence length="292" mass="31942">MKYRKSITLLSSIIIILAVVAASTGIFSTGGPGPYDIETVRGETVTVYGKGLYKHMSQDVAPQGIAQDYVTLFVGVPLLILSLIWARSGSMKGRFLLAGTLAYFLVTYLFYLVMGMYNVLFLVYVTLLGTTFFAFAQALLSFDLPSISERFSESTPVKFIGGFLIFNSIAIGLMWMQVVVPPLLDGSIIPGQVEHYTTLIVQGLDLGLLLPLSFVSGLLFIRGKPFGYLLTPVYFIFLSILMTALTAKVVAMGMLGQNIMPAIVIIPFFGVVSIICSILIFKNIREPAHEYA</sequence>
<feature type="transmembrane region" description="Helical" evidence="1">
    <location>
        <begin position="119"/>
        <end position="140"/>
    </location>
</feature>
<keyword evidence="1" id="KW-0472">Membrane</keyword>
<dbReference type="STRING" id="1194090.SAMN05443144_106170"/>
<evidence type="ECO:0000256" key="1">
    <source>
        <dbReference type="SAM" id="Phobius"/>
    </source>
</evidence>
<reference evidence="2 3" key="1">
    <citation type="submission" date="2016-11" db="EMBL/GenBank/DDBJ databases">
        <authorList>
            <person name="Jaros S."/>
            <person name="Januszkiewicz K."/>
            <person name="Wedrychowicz H."/>
        </authorList>
    </citation>
    <scope>NUCLEOTIDE SEQUENCE [LARGE SCALE GENOMIC DNA]</scope>
    <source>
        <strain evidence="2 3">DSM 21986</strain>
    </source>
</reference>
<feature type="transmembrane region" description="Helical" evidence="1">
    <location>
        <begin position="69"/>
        <end position="86"/>
    </location>
</feature>